<keyword evidence="2 9" id="KW-0540">Nuclease</keyword>
<dbReference type="AlphaFoldDB" id="A0A4V2W8G7"/>
<feature type="binding site" evidence="9">
    <location>
        <begin position="556"/>
        <end position="560"/>
    </location>
    <ligand>
        <name>substrate</name>
    </ligand>
</feature>
<comment type="similarity">
    <text evidence="9">Belongs to the metallo-beta-lactamase superfamily. RNA-metabolizing metallo-beta-lactamase-like family. Bacterial RNase J subfamily.</text>
</comment>
<evidence type="ECO:0000259" key="11">
    <source>
        <dbReference type="SMART" id="SM00849"/>
    </source>
</evidence>
<proteinExistence type="inferred from homology"/>
<dbReference type="InterPro" id="IPR001279">
    <property type="entry name" value="Metallo-B-lactamas"/>
</dbReference>
<dbReference type="Pfam" id="PF22505">
    <property type="entry name" value="RNase_J_b_CASP"/>
    <property type="match status" value="1"/>
</dbReference>
<dbReference type="InterPro" id="IPR036866">
    <property type="entry name" value="RibonucZ/Hydroxyglut_hydro"/>
</dbReference>
<dbReference type="InterPro" id="IPR042173">
    <property type="entry name" value="RNase_J_2"/>
</dbReference>
<dbReference type="GeneID" id="89530715"/>
<dbReference type="Pfam" id="PF12706">
    <property type="entry name" value="Lactamase_B_2"/>
    <property type="match status" value="1"/>
</dbReference>
<evidence type="ECO:0000313" key="12">
    <source>
        <dbReference type="EMBL" id="TCW26240.1"/>
    </source>
</evidence>
<feature type="compositionally biased region" description="Basic and acidic residues" evidence="10">
    <location>
        <begin position="52"/>
        <end position="68"/>
    </location>
</feature>
<comment type="subcellular location">
    <subcellularLocation>
        <location evidence="9">Cytoplasm</location>
    </subcellularLocation>
</comment>
<keyword evidence="6" id="KW-0862">Zinc</keyword>
<dbReference type="SUPFAM" id="SSF56281">
    <property type="entry name" value="Metallo-hydrolase/oxidoreductase"/>
    <property type="match status" value="1"/>
</dbReference>
<keyword evidence="4 9" id="KW-0255">Endonuclease</keyword>
<evidence type="ECO:0000256" key="9">
    <source>
        <dbReference type="HAMAP-Rule" id="MF_01491"/>
    </source>
</evidence>
<dbReference type="CDD" id="cd07714">
    <property type="entry name" value="RNaseJ_MBL-fold"/>
    <property type="match status" value="1"/>
</dbReference>
<dbReference type="GO" id="GO:0004521">
    <property type="term" value="F:RNA endonuclease activity"/>
    <property type="evidence" value="ECO:0007669"/>
    <property type="project" value="UniProtKB-UniRule"/>
</dbReference>
<reference evidence="12 13" key="1">
    <citation type="submission" date="2019-03" db="EMBL/GenBank/DDBJ databases">
        <title>Root nodule microbial communities of legume samples collected from USA, Mexico and Botswana.</title>
        <authorList>
            <person name="Hirsch A."/>
        </authorList>
    </citation>
    <scope>NUCLEOTIDE SEQUENCE [LARGE SCALE GENOMIC DNA]</scope>
    <source>
        <strain evidence="12 13">55</strain>
    </source>
</reference>
<dbReference type="InterPro" id="IPR011108">
    <property type="entry name" value="RMMBL"/>
</dbReference>
<dbReference type="EC" id="3.1.-.-" evidence="9"/>
<dbReference type="RefSeq" id="WP_061227728.1">
    <property type="nucleotide sequence ID" value="NZ_CP143053.1"/>
</dbReference>
<feature type="compositionally biased region" description="Gly residues" evidence="10">
    <location>
        <begin position="69"/>
        <end position="89"/>
    </location>
</feature>
<evidence type="ECO:0000256" key="10">
    <source>
        <dbReference type="SAM" id="MobiDB-lite"/>
    </source>
</evidence>
<keyword evidence="1 9" id="KW-0963">Cytoplasm</keyword>
<dbReference type="GO" id="GO:0008270">
    <property type="term" value="F:zinc ion binding"/>
    <property type="evidence" value="ECO:0007669"/>
    <property type="project" value="InterPro"/>
</dbReference>
<dbReference type="InterPro" id="IPR030854">
    <property type="entry name" value="RNase_J_bac"/>
</dbReference>
<evidence type="ECO:0000256" key="1">
    <source>
        <dbReference type="ARBA" id="ARBA00022490"/>
    </source>
</evidence>
<keyword evidence="7 9" id="KW-0269">Exonuclease</keyword>
<comment type="caution">
    <text evidence="12">The sequence shown here is derived from an EMBL/GenBank/DDBJ whole genome shotgun (WGS) entry which is preliminary data.</text>
</comment>
<sequence length="749" mass="79362">MTESSSTGRGRGRTRRAAGRPSGEPAPTTAVQFTEPIPAADTPAAESAPTRSGRDKAQQDKSQQDKGQRGGQLGRSDQGNGGQNKGGQNKGEQDKGGQRKADQGRAQQDSSRGGSRGRGRGSASGGQEGSGQKSGGQKPAGQNGGNQDSGGQNGGRGRGGRNRGRGRGDTSTAEFGGVKTMQGGDMTVRMPRPPKPRKGALRIVALGGISEIGRNMTVFEYDSKLLIVDCGVLFPSSTEPGVDLILPDFGHIEDRLDQVEALVLTHAHEDHIGAIPFLLKLRPDIPVVGSKFTLALVAAKCQEHRIKPVFRTVDESSVSDLGKFQVRYFDVNHSIPECLGVVIKAGDNTVMMSGDIKLDQLPTDKRPTDLPKMSRFGDEGVDLLLLDSTNATTPGISPSECGVRPALQRLIADARQLVVVACFASNVYRVQSVVDAAAATGRKVALTGRSMLRNMEIALEMGLLTDPDRVLVDMDTAAKLPSEKVLVMTTGTQGEAMAGLSRMARREHRQINLSEGDTVLFSSSIVPGNEESVFGVQNGLSQMGVNVVTSREADIHVSGHGYSGELLFIYNAVRPKNAMPVHGEWRHLRANKALAIATGVAEENVVLAQNGVVVDLVDGKASVVGQVPVGNLYVDGLSTGDIGDTVLADRTALSEDGFIVATVVVDPRTGRPVSKPQIIGKGFTDEPGALAPVVELVENALWDLAGEGETDPYRIAQAVRRAVGRWVSEKWRRKPMIVPTVITSAVAEV</sequence>
<dbReference type="PANTHER" id="PTHR43694">
    <property type="entry name" value="RIBONUCLEASE J"/>
    <property type="match status" value="1"/>
</dbReference>
<evidence type="ECO:0000256" key="8">
    <source>
        <dbReference type="ARBA" id="ARBA00022884"/>
    </source>
</evidence>
<comment type="subunit">
    <text evidence="9">Homodimer, may be a subunit of the RNA degradosome.</text>
</comment>
<evidence type="ECO:0000256" key="4">
    <source>
        <dbReference type="ARBA" id="ARBA00022759"/>
    </source>
</evidence>
<gene>
    <name evidence="9" type="primary">rnj</name>
    <name evidence="12" type="ORF">EDD19_102138</name>
</gene>
<protein>
    <recommendedName>
        <fullName evidence="9">Ribonuclease J</fullName>
        <shortName evidence="9">RNase J</shortName>
        <ecNumber evidence="9">3.1.-.-</ecNumber>
    </recommendedName>
</protein>
<dbReference type="GO" id="GO:0005737">
    <property type="term" value="C:cytoplasm"/>
    <property type="evidence" value="ECO:0007669"/>
    <property type="project" value="UniProtKB-SubCell"/>
</dbReference>
<dbReference type="EMBL" id="SMCX01000002">
    <property type="protein sequence ID" value="TCW26240.1"/>
    <property type="molecule type" value="Genomic_DNA"/>
</dbReference>
<dbReference type="GO" id="GO:0004534">
    <property type="term" value="F:5'-3' RNA exonuclease activity"/>
    <property type="evidence" value="ECO:0007669"/>
    <property type="project" value="UniProtKB-UniRule"/>
</dbReference>
<dbReference type="HAMAP" id="MF_01491">
    <property type="entry name" value="RNase_J_bact"/>
    <property type="match status" value="1"/>
</dbReference>
<evidence type="ECO:0000256" key="7">
    <source>
        <dbReference type="ARBA" id="ARBA00022839"/>
    </source>
</evidence>
<feature type="compositionally biased region" description="Basic and acidic residues" evidence="10">
    <location>
        <begin position="91"/>
        <end position="103"/>
    </location>
</feature>
<dbReference type="Gene3D" id="3.60.15.10">
    <property type="entry name" value="Ribonuclease Z/Hydroxyacylglutathione hydrolase-like"/>
    <property type="match status" value="1"/>
</dbReference>
<evidence type="ECO:0000256" key="5">
    <source>
        <dbReference type="ARBA" id="ARBA00022801"/>
    </source>
</evidence>
<accession>A0A4V2W8G7</accession>
<dbReference type="InterPro" id="IPR055132">
    <property type="entry name" value="RNase_J_b_CASP"/>
</dbReference>
<evidence type="ECO:0000256" key="2">
    <source>
        <dbReference type="ARBA" id="ARBA00022722"/>
    </source>
</evidence>
<keyword evidence="3" id="KW-0479">Metal-binding</keyword>
<feature type="compositionally biased region" description="Gly residues" evidence="10">
    <location>
        <begin position="114"/>
        <end position="134"/>
    </location>
</feature>
<keyword evidence="9" id="KW-0698">rRNA processing</keyword>
<feature type="domain" description="Metallo-beta-lactamase" evidence="11">
    <location>
        <begin position="213"/>
        <end position="407"/>
    </location>
</feature>
<feature type="compositionally biased region" description="Gly residues" evidence="10">
    <location>
        <begin position="142"/>
        <end position="157"/>
    </location>
</feature>
<evidence type="ECO:0000256" key="6">
    <source>
        <dbReference type="ARBA" id="ARBA00022833"/>
    </source>
</evidence>
<evidence type="ECO:0000313" key="13">
    <source>
        <dbReference type="Proteomes" id="UP000295805"/>
    </source>
</evidence>
<dbReference type="InterPro" id="IPR041636">
    <property type="entry name" value="RNase_J_C"/>
</dbReference>
<dbReference type="PANTHER" id="PTHR43694:SF1">
    <property type="entry name" value="RIBONUCLEASE J"/>
    <property type="match status" value="1"/>
</dbReference>
<organism evidence="12 13">
    <name type="scientific">Dietzia cinnamea</name>
    <dbReference type="NCBI Taxonomy" id="321318"/>
    <lineage>
        <taxon>Bacteria</taxon>
        <taxon>Bacillati</taxon>
        <taxon>Actinomycetota</taxon>
        <taxon>Actinomycetes</taxon>
        <taxon>Mycobacteriales</taxon>
        <taxon>Dietziaceae</taxon>
        <taxon>Dietzia</taxon>
    </lineage>
</organism>
<feature type="compositionally biased region" description="Low complexity" evidence="10">
    <location>
        <begin position="104"/>
        <end position="113"/>
    </location>
</feature>
<name>A0A4V2W8G7_9ACTN</name>
<dbReference type="NCBIfam" id="TIGR00649">
    <property type="entry name" value="MG423"/>
    <property type="match status" value="1"/>
</dbReference>
<keyword evidence="5 9" id="KW-0378">Hydrolase</keyword>
<dbReference type="Pfam" id="PF17770">
    <property type="entry name" value="RNase_J_C"/>
    <property type="match status" value="1"/>
</dbReference>
<evidence type="ECO:0000256" key="3">
    <source>
        <dbReference type="ARBA" id="ARBA00022723"/>
    </source>
</evidence>
<keyword evidence="8 9" id="KW-0694">RNA-binding</keyword>
<dbReference type="Pfam" id="PF07521">
    <property type="entry name" value="RMMBL"/>
    <property type="match status" value="1"/>
</dbReference>
<dbReference type="Proteomes" id="UP000295805">
    <property type="component" value="Unassembled WGS sequence"/>
</dbReference>
<dbReference type="GO" id="GO:0006364">
    <property type="term" value="P:rRNA processing"/>
    <property type="evidence" value="ECO:0007669"/>
    <property type="project" value="UniProtKB-UniRule"/>
</dbReference>
<dbReference type="Gene3D" id="3.40.50.10710">
    <property type="entry name" value="Metallo-hydrolase/oxidoreductase"/>
    <property type="match status" value="1"/>
</dbReference>
<dbReference type="InterPro" id="IPR004613">
    <property type="entry name" value="RNase_J"/>
</dbReference>
<dbReference type="Gene3D" id="3.10.20.580">
    <property type="match status" value="1"/>
</dbReference>
<feature type="region of interest" description="Disordered" evidence="10">
    <location>
        <begin position="1"/>
        <end position="196"/>
    </location>
</feature>
<dbReference type="GO" id="GO:0003723">
    <property type="term" value="F:RNA binding"/>
    <property type="evidence" value="ECO:0007669"/>
    <property type="project" value="UniProtKB-UniRule"/>
</dbReference>
<comment type="function">
    <text evidence="9">An RNase that has 5'-3' exonuclease and possibly endonuclease activity. Involved in maturation of rRNA and in some organisms also mRNA maturation and/or decay.</text>
</comment>
<dbReference type="SMART" id="SM00849">
    <property type="entry name" value="Lactamase_B"/>
    <property type="match status" value="1"/>
</dbReference>